<dbReference type="AlphaFoldDB" id="A0A9J6RNC3"/>
<evidence type="ECO:0000256" key="3">
    <source>
        <dbReference type="ARBA" id="ARBA00022490"/>
    </source>
</evidence>
<dbReference type="InterPro" id="IPR000682">
    <property type="entry name" value="PCMT"/>
</dbReference>
<dbReference type="Gene3D" id="3.40.50.150">
    <property type="entry name" value="Vaccinia Virus protein VP39"/>
    <property type="match status" value="1"/>
</dbReference>
<dbReference type="EC" id="2.1.1.77" evidence="7"/>
<comment type="caution">
    <text evidence="8">The sequence shown here is derived from an EMBL/GenBank/DDBJ whole genome shotgun (WGS) entry which is preliminary data.</text>
</comment>
<dbReference type="NCBIfam" id="TIGR00080">
    <property type="entry name" value="pimt"/>
    <property type="match status" value="1"/>
</dbReference>
<dbReference type="NCBIfam" id="NF001453">
    <property type="entry name" value="PRK00312.1"/>
    <property type="match status" value="1"/>
</dbReference>
<feature type="active site" evidence="7">
    <location>
        <position position="70"/>
    </location>
</feature>
<dbReference type="RefSeq" id="WP_258331824.1">
    <property type="nucleotide sequence ID" value="NZ_JAPTGG010000008.1"/>
</dbReference>
<proteinExistence type="inferred from homology"/>
<comment type="function">
    <text evidence="7">Catalyzes the methyl esterification of L-isoaspartyl residues in peptides and proteins that result from spontaneous decomposition of normal L-aspartyl and L-asparaginyl residues. It plays a role in the repair and/or degradation of damaged proteins.</text>
</comment>
<dbReference type="GO" id="GO:0005737">
    <property type="term" value="C:cytoplasm"/>
    <property type="evidence" value="ECO:0007669"/>
    <property type="project" value="UniProtKB-SubCell"/>
</dbReference>
<keyword evidence="3 7" id="KW-0963">Cytoplasm</keyword>
<evidence type="ECO:0000313" key="9">
    <source>
        <dbReference type="Proteomes" id="UP001069090"/>
    </source>
</evidence>
<dbReference type="SUPFAM" id="SSF53335">
    <property type="entry name" value="S-adenosyl-L-methionine-dependent methyltransferases"/>
    <property type="match status" value="1"/>
</dbReference>
<keyword evidence="9" id="KW-1185">Reference proteome</keyword>
<dbReference type="GO" id="GO:0030091">
    <property type="term" value="P:protein repair"/>
    <property type="evidence" value="ECO:0007669"/>
    <property type="project" value="UniProtKB-UniRule"/>
</dbReference>
<organism evidence="8 9">
    <name type="scientific">Dasania phycosphaerae</name>
    <dbReference type="NCBI Taxonomy" id="2950436"/>
    <lineage>
        <taxon>Bacteria</taxon>
        <taxon>Pseudomonadati</taxon>
        <taxon>Pseudomonadota</taxon>
        <taxon>Gammaproteobacteria</taxon>
        <taxon>Cellvibrionales</taxon>
        <taxon>Spongiibacteraceae</taxon>
        <taxon>Dasania</taxon>
    </lineage>
</organism>
<keyword evidence="6 7" id="KW-0949">S-adenosyl-L-methionine</keyword>
<protein>
    <recommendedName>
        <fullName evidence="7">Protein-L-isoaspartate O-methyltransferase</fullName>
        <ecNumber evidence="7">2.1.1.77</ecNumber>
    </recommendedName>
    <alternativeName>
        <fullName evidence="7">L-isoaspartyl protein carboxyl methyltransferase</fullName>
    </alternativeName>
    <alternativeName>
        <fullName evidence="7">Protein L-isoaspartyl methyltransferase</fullName>
    </alternativeName>
    <alternativeName>
        <fullName evidence="7">Protein-beta-aspartate methyltransferase</fullName>
        <shortName evidence="7">PIMT</shortName>
    </alternativeName>
</protein>
<dbReference type="EMBL" id="JAPTGG010000008">
    <property type="protein sequence ID" value="MCZ0865680.1"/>
    <property type="molecule type" value="Genomic_DNA"/>
</dbReference>
<evidence type="ECO:0000256" key="6">
    <source>
        <dbReference type="ARBA" id="ARBA00022691"/>
    </source>
</evidence>
<dbReference type="Pfam" id="PF01135">
    <property type="entry name" value="PCMT"/>
    <property type="match status" value="1"/>
</dbReference>
<comment type="catalytic activity">
    <reaction evidence="7">
        <text>[protein]-L-isoaspartate + S-adenosyl-L-methionine = [protein]-L-isoaspartate alpha-methyl ester + S-adenosyl-L-homocysteine</text>
        <dbReference type="Rhea" id="RHEA:12705"/>
        <dbReference type="Rhea" id="RHEA-COMP:12143"/>
        <dbReference type="Rhea" id="RHEA-COMP:12144"/>
        <dbReference type="ChEBI" id="CHEBI:57856"/>
        <dbReference type="ChEBI" id="CHEBI:59789"/>
        <dbReference type="ChEBI" id="CHEBI:90596"/>
        <dbReference type="ChEBI" id="CHEBI:90598"/>
        <dbReference type="EC" id="2.1.1.77"/>
    </reaction>
</comment>
<dbReference type="GO" id="GO:0032259">
    <property type="term" value="P:methylation"/>
    <property type="evidence" value="ECO:0007669"/>
    <property type="project" value="UniProtKB-KW"/>
</dbReference>
<dbReference type="GO" id="GO:0004719">
    <property type="term" value="F:protein-L-isoaspartate (D-aspartate) O-methyltransferase activity"/>
    <property type="evidence" value="ECO:0007669"/>
    <property type="project" value="UniProtKB-UniRule"/>
</dbReference>
<evidence type="ECO:0000256" key="2">
    <source>
        <dbReference type="ARBA" id="ARBA00005369"/>
    </source>
</evidence>
<evidence type="ECO:0000256" key="7">
    <source>
        <dbReference type="HAMAP-Rule" id="MF_00090"/>
    </source>
</evidence>
<dbReference type="HAMAP" id="MF_00090">
    <property type="entry name" value="PIMT"/>
    <property type="match status" value="1"/>
</dbReference>
<name>A0A9J6RNC3_9GAMM</name>
<dbReference type="Proteomes" id="UP001069090">
    <property type="component" value="Unassembled WGS sequence"/>
</dbReference>
<evidence type="ECO:0000256" key="4">
    <source>
        <dbReference type="ARBA" id="ARBA00022603"/>
    </source>
</evidence>
<dbReference type="InterPro" id="IPR029063">
    <property type="entry name" value="SAM-dependent_MTases_sf"/>
</dbReference>
<reference evidence="8 9" key="1">
    <citation type="submission" date="2022-12" db="EMBL/GenBank/DDBJ databases">
        <title>Dasania phycosphaerae sp. nov., isolated from particulate material of the south coast of Korea.</title>
        <authorList>
            <person name="Jiang Y."/>
        </authorList>
    </citation>
    <scope>NUCLEOTIDE SEQUENCE [LARGE SCALE GENOMIC DNA]</scope>
    <source>
        <strain evidence="8 9">GY-19</strain>
    </source>
</reference>
<dbReference type="PANTHER" id="PTHR11579:SF0">
    <property type="entry name" value="PROTEIN-L-ISOASPARTATE(D-ASPARTATE) O-METHYLTRANSFERASE"/>
    <property type="match status" value="1"/>
</dbReference>
<accession>A0A9J6RNC3</accession>
<dbReference type="FunFam" id="3.40.50.150:FF:000010">
    <property type="entry name" value="Protein-L-isoaspartate O-methyltransferase"/>
    <property type="match status" value="1"/>
</dbReference>
<sequence length="222" mass="23884">MNTEHTKSTMLNAIQQDIARTAHLTGVPQLDPRLIAALAQVPRQQFIGQGYQEQAYQNSPLPIGYGQTISQPYIVALMTQLLKPQPQHSVLEIGTGSGYQAAILAQLVKQVYSIELIAPLAEQAKSKFIALAYTNIISKCANGCSGWPKHAPYDAIIITAAGSIPPALVEQLKPGGRLVAPIKNADLSQDLITLDKNLKGEIKKQIRLAVSFVPLQGLAASN</sequence>
<dbReference type="PANTHER" id="PTHR11579">
    <property type="entry name" value="PROTEIN-L-ISOASPARTATE O-METHYLTRANSFERASE"/>
    <property type="match status" value="1"/>
</dbReference>
<dbReference type="PROSITE" id="PS01279">
    <property type="entry name" value="PCMT"/>
    <property type="match status" value="1"/>
</dbReference>
<evidence type="ECO:0000313" key="8">
    <source>
        <dbReference type="EMBL" id="MCZ0865680.1"/>
    </source>
</evidence>
<keyword evidence="4 7" id="KW-0489">Methyltransferase</keyword>
<comment type="similarity">
    <text evidence="2 7">Belongs to the methyltransferase superfamily. L-isoaspartyl/D-aspartyl protein methyltransferase family.</text>
</comment>
<keyword evidence="5 7" id="KW-0808">Transferase</keyword>
<gene>
    <name evidence="7" type="primary">pcm</name>
    <name evidence="8" type="ORF">O0V09_10730</name>
</gene>
<evidence type="ECO:0000256" key="1">
    <source>
        <dbReference type="ARBA" id="ARBA00004496"/>
    </source>
</evidence>
<evidence type="ECO:0000256" key="5">
    <source>
        <dbReference type="ARBA" id="ARBA00022679"/>
    </source>
</evidence>
<dbReference type="CDD" id="cd02440">
    <property type="entry name" value="AdoMet_MTases"/>
    <property type="match status" value="1"/>
</dbReference>
<comment type="subcellular location">
    <subcellularLocation>
        <location evidence="1 7">Cytoplasm</location>
    </subcellularLocation>
</comment>